<evidence type="ECO:0000313" key="4">
    <source>
        <dbReference type="EMBL" id="AKV73335.1"/>
    </source>
</evidence>
<dbReference type="EMBL" id="CP008822">
    <property type="protein sequence ID" value="AIM26326.1"/>
    <property type="molecule type" value="Genomic_DNA"/>
</dbReference>
<reference evidence="8 10" key="3">
    <citation type="submission" date="2015-07" db="EMBL/GenBank/DDBJ databases">
        <title>Physiological, transcriptional responses and genome re-sequencing of acid resistant extremely thermoacidophilic Metallosphaera sedula SARC-M1.</title>
        <authorList>
            <person name="Ai C."/>
            <person name="McCarthy S."/>
            <person name="Eckrich V."/>
            <person name="Rudrappa D."/>
            <person name="Qiu G."/>
            <person name="Blum P."/>
        </authorList>
    </citation>
    <scope>NUCLEOTIDE SEQUENCE [LARGE SCALE GENOMIC DNA]</scope>
    <source>
        <strain evidence="8 10">SARC-M1</strain>
    </source>
</reference>
<reference evidence="3 9" key="1">
    <citation type="journal article" date="2014" name="J. Bacteriol.">
        <title>Role of an Archaeal PitA Transporter in the Copper and Arsenic Resistance of Metallosphaera sedula, an Extreme Thermoacidophile.</title>
        <authorList>
            <person name="McCarthy S."/>
            <person name="Ai C."/>
            <person name="Wheaton G."/>
            <person name="Tevatia R."/>
            <person name="Eckrich V."/>
            <person name="Kelly R."/>
            <person name="Blum P."/>
        </authorList>
    </citation>
    <scope>NUCLEOTIDE SEQUENCE [LARGE SCALE GENOMIC DNA]</scope>
    <source>
        <strain evidence="3 9">CuR1</strain>
    </source>
</reference>
<dbReference type="PANTHER" id="PTHR30121:SF6">
    <property type="entry name" value="SLR6007 PROTEIN"/>
    <property type="match status" value="1"/>
</dbReference>
<dbReference type="InterPro" id="IPR002789">
    <property type="entry name" value="HerA_central"/>
</dbReference>
<dbReference type="EMBL" id="CP012173">
    <property type="protein sequence ID" value="AKV75579.1"/>
    <property type="molecule type" value="Genomic_DNA"/>
</dbReference>
<dbReference type="Pfam" id="PF01935">
    <property type="entry name" value="DUF87"/>
    <property type="match status" value="1"/>
</dbReference>
<dbReference type="SUPFAM" id="SSF52540">
    <property type="entry name" value="P-loop containing nucleoside triphosphate hydrolases"/>
    <property type="match status" value="1"/>
</dbReference>
<dbReference type="PANTHER" id="PTHR30121">
    <property type="entry name" value="UNCHARACTERIZED PROTEIN YJGR-RELATED"/>
    <property type="match status" value="1"/>
</dbReference>
<dbReference type="AlphaFoldDB" id="A0A088E205"/>
<dbReference type="EMBL" id="CP012176">
    <property type="protein sequence ID" value="AKV82314.1"/>
    <property type="molecule type" value="Genomic_DNA"/>
</dbReference>
<dbReference type="Proteomes" id="UP000056255">
    <property type="component" value="Chromosome"/>
</dbReference>
<dbReference type="Gene3D" id="3.40.50.300">
    <property type="entry name" value="P-loop containing nucleotide triphosphate hydrolases"/>
    <property type="match status" value="1"/>
</dbReference>
<keyword evidence="1" id="KW-1133">Transmembrane helix</keyword>
<dbReference type="InterPro" id="IPR027417">
    <property type="entry name" value="P-loop_NTPase"/>
</dbReference>
<evidence type="ECO:0000313" key="6">
    <source>
        <dbReference type="EMBL" id="AKV77825.1"/>
    </source>
</evidence>
<evidence type="ECO:0000313" key="8">
    <source>
        <dbReference type="EMBL" id="AKV82314.1"/>
    </source>
</evidence>
<evidence type="ECO:0000259" key="2">
    <source>
        <dbReference type="Pfam" id="PF01935"/>
    </source>
</evidence>
<name>A0A088E205_9CREN</name>
<reference evidence="11 12" key="2">
    <citation type="journal article" date="2015" name="Genome Announc.">
        <title>Complete Genome Sequences of Evolved Arsenate-Resistant Metallosphaera sedula Strains.</title>
        <authorList>
            <person name="Ai C."/>
            <person name="McCarthy S."/>
            <person name="Schackwitz W."/>
            <person name="Martin J."/>
            <person name="Lipzen A."/>
            <person name="Blum P."/>
        </authorList>
    </citation>
    <scope>NUCLEOTIDE SEQUENCE [LARGE SCALE GENOMIC DNA]</scope>
    <source>
        <strain evidence="6 12">ARS120-1</strain>
        <strain evidence="7 11">ARS120-2</strain>
        <strain evidence="4 14">ARS50-1</strain>
        <strain evidence="5 13">ARS50-2</strain>
    </source>
</reference>
<dbReference type="Proteomes" id="UP000068832">
    <property type="component" value="Chromosome"/>
</dbReference>
<evidence type="ECO:0000313" key="10">
    <source>
        <dbReference type="Proteomes" id="UP000056255"/>
    </source>
</evidence>
<organism evidence="3 9">
    <name type="scientific">Metallosphaera sedula</name>
    <dbReference type="NCBI Taxonomy" id="43687"/>
    <lineage>
        <taxon>Archaea</taxon>
        <taxon>Thermoproteota</taxon>
        <taxon>Thermoprotei</taxon>
        <taxon>Sulfolobales</taxon>
        <taxon>Sulfolobaceae</taxon>
        <taxon>Metallosphaera</taxon>
    </lineage>
</organism>
<dbReference type="Proteomes" id="UP000029084">
    <property type="component" value="Chromosome"/>
</dbReference>
<dbReference type="PATRIC" id="fig|43687.5.peg.165"/>
<dbReference type="EMBL" id="CP012174">
    <property type="protein sequence ID" value="AKV77825.1"/>
    <property type="molecule type" value="Genomic_DNA"/>
</dbReference>
<accession>A0A088E205</accession>
<dbReference type="Proteomes" id="UP000061362">
    <property type="component" value="Chromosome"/>
</dbReference>
<proteinExistence type="predicted"/>
<keyword evidence="1" id="KW-0472">Membrane</keyword>
<dbReference type="Proteomes" id="UP000062398">
    <property type="component" value="Chromosome"/>
</dbReference>
<gene>
    <name evidence="3" type="ORF">HA72_0162</name>
    <name evidence="4" type="ORF">MsedA_0170</name>
    <name evidence="5" type="ORF">MsedB_0170</name>
    <name evidence="6" type="ORF">MsedC_0169</name>
    <name evidence="7" type="ORF">MsedD_0170</name>
    <name evidence="8" type="ORF">MsedE_0170</name>
</gene>
<dbReference type="InterPro" id="IPR051162">
    <property type="entry name" value="T4SS_component"/>
</dbReference>
<evidence type="ECO:0000313" key="13">
    <source>
        <dbReference type="Proteomes" id="UP000062475"/>
    </source>
</evidence>
<dbReference type="EMBL" id="CP012175">
    <property type="protein sequence ID" value="AKV80070.1"/>
    <property type="molecule type" value="Genomic_DNA"/>
</dbReference>
<dbReference type="OrthoDB" id="10575at2157"/>
<dbReference type="CDD" id="cd01127">
    <property type="entry name" value="TrwB_TraG_TraD_VirD4"/>
    <property type="match status" value="1"/>
</dbReference>
<evidence type="ECO:0000313" key="5">
    <source>
        <dbReference type="EMBL" id="AKV75579.1"/>
    </source>
</evidence>
<evidence type="ECO:0000256" key="1">
    <source>
        <dbReference type="SAM" id="Phobius"/>
    </source>
</evidence>
<evidence type="ECO:0000313" key="11">
    <source>
        <dbReference type="Proteomes" id="UP000061362"/>
    </source>
</evidence>
<dbReference type="EMBL" id="CP012172">
    <property type="protein sequence ID" value="AKV73335.1"/>
    <property type="molecule type" value="Genomic_DNA"/>
</dbReference>
<dbReference type="RefSeq" id="WP_011921307.1">
    <property type="nucleotide sequence ID" value="NZ_AP019770.1"/>
</dbReference>
<dbReference type="Proteomes" id="UP000062475">
    <property type="component" value="Chromosome"/>
</dbReference>
<keyword evidence="1" id="KW-0812">Transmembrane</keyword>
<evidence type="ECO:0000313" key="9">
    <source>
        <dbReference type="Proteomes" id="UP000029084"/>
    </source>
</evidence>
<protein>
    <submittedName>
        <fullName evidence="4">ATPase AAA</fullName>
    </submittedName>
</protein>
<evidence type="ECO:0000313" key="3">
    <source>
        <dbReference type="EMBL" id="AIM26326.1"/>
    </source>
</evidence>
<evidence type="ECO:0000313" key="14">
    <source>
        <dbReference type="Proteomes" id="UP000068832"/>
    </source>
</evidence>
<evidence type="ECO:0000313" key="7">
    <source>
        <dbReference type="EMBL" id="AKV80070.1"/>
    </source>
</evidence>
<dbReference type="InterPro" id="IPR053657">
    <property type="entry name" value="Ced-DNA_import"/>
</dbReference>
<dbReference type="OMA" id="DEAWRIS"/>
<dbReference type="NCBIfam" id="NF041017">
    <property type="entry name" value="DNA_import_CedB"/>
    <property type="match status" value="1"/>
</dbReference>
<evidence type="ECO:0000313" key="12">
    <source>
        <dbReference type="Proteomes" id="UP000062398"/>
    </source>
</evidence>
<dbReference type="GeneID" id="91754602"/>
<feature type="transmembrane region" description="Helical" evidence="1">
    <location>
        <begin position="12"/>
        <end position="41"/>
    </location>
</feature>
<feature type="domain" description="Helicase HerA central" evidence="2">
    <location>
        <begin position="258"/>
        <end position="346"/>
    </location>
</feature>
<sequence>METFDRYTPYIILLLPIILALVFRNPFLLSLSGILLVLMLYTGSIKIPVNISFPIKRGDGIAHSIEKGLIIRGNSAIGVVIVDDIPYDYRDLSDSSLRASINAFHKITNIGEHVDIIFRKKYIDQRIYTERLLNKLQNLRIIIENDPSNAKAKKEMELLQSILDRLEQGEKPFSYQVVLLVHGKDKQEARSLGEVLIRGLESLNIKSRFATVKEIEDILSLNLTRFRKEGLPSQIPFLTPFSLEKMPVVEKWSDGVYLGKDMERQVPVFWNVEKSENPHIMIIGPTGSGKTELLIWLGSLMSLQYSVPVVFFDVKGDIRTRLRRYGFNFKVLNPLFYSLKLLDFPYVAPSIKPLFIEKIVGVSFKLNREERAILFNVLNRHLKETHGRPEWRTILRYEEIGDRYSIRRSLELVESFDSDGPFILDGMTHGINVVDLTQLKDETLRRFVIYSFISMLYAYYSSDADVGLRVGLVVDEAWTILKDDDEYGIIGDLIKRGRGHGISLLMATQNIQDLGQNADIFMDNIGTLCFMNNGDKNFWKDVVKRYSNILDGEVENKLAFLGRGEMLVRFLGDPRPILVAHKPLTGSSFQN</sequence>